<name>A0A5N3P3Y2_9HYPH</name>
<keyword evidence="2" id="KW-1185">Reference proteome</keyword>
<accession>A0A5N3P3Y2</accession>
<dbReference type="RefSeq" id="WP_150949159.1">
    <property type="nucleotide sequence ID" value="NZ_VCMV01000071.1"/>
</dbReference>
<evidence type="ECO:0000313" key="2">
    <source>
        <dbReference type="Proteomes" id="UP000325684"/>
    </source>
</evidence>
<evidence type="ECO:0000313" key="1">
    <source>
        <dbReference type="EMBL" id="KAB0264440.1"/>
    </source>
</evidence>
<comment type="caution">
    <text evidence="1">The sequence shown here is derived from an EMBL/GenBank/DDBJ whole genome shotgun (WGS) entry which is preliminary data.</text>
</comment>
<dbReference type="OrthoDB" id="7870562at2"/>
<sequence>MAAKLTYDEVKVLIGPANDKVISEILDTAATQAELVEARAWIENDEVMLNEGRAIPSGRIARLVELLKAGDEDLPVVPKL</sequence>
<reference evidence="1 2" key="1">
    <citation type="journal article" date="2019" name="Microorganisms">
        <title>Genome Insights into the Novel Species Microvirga brassicacearum, a Rapeseed Endophyte with Biotechnological Potential.</title>
        <authorList>
            <person name="Jimenez-Gomez A."/>
            <person name="Saati-Santamaria Z."/>
            <person name="Igual J.M."/>
            <person name="Rivas R."/>
            <person name="Mateos P.F."/>
            <person name="Garcia-Fraile P."/>
        </authorList>
    </citation>
    <scope>NUCLEOTIDE SEQUENCE [LARGE SCALE GENOMIC DNA]</scope>
    <source>
        <strain evidence="1 2">CDVBN77</strain>
    </source>
</reference>
<proteinExistence type="predicted"/>
<dbReference type="EMBL" id="VCMV01000071">
    <property type="protein sequence ID" value="KAB0264440.1"/>
    <property type="molecule type" value="Genomic_DNA"/>
</dbReference>
<dbReference type="Proteomes" id="UP000325684">
    <property type="component" value="Unassembled WGS sequence"/>
</dbReference>
<protein>
    <submittedName>
        <fullName evidence="1">Uncharacterized protein</fullName>
    </submittedName>
</protein>
<organism evidence="1 2">
    <name type="scientific">Microvirga brassicacearum</name>
    <dbReference type="NCBI Taxonomy" id="2580413"/>
    <lineage>
        <taxon>Bacteria</taxon>
        <taxon>Pseudomonadati</taxon>
        <taxon>Pseudomonadota</taxon>
        <taxon>Alphaproteobacteria</taxon>
        <taxon>Hyphomicrobiales</taxon>
        <taxon>Methylobacteriaceae</taxon>
        <taxon>Microvirga</taxon>
    </lineage>
</organism>
<gene>
    <name evidence="1" type="ORF">FEZ63_22665</name>
</gene>
<dbReference type="AlphaFoldDB" id="A0A5N3P3Y2"/>